<dbReference type="AlphaFoldDB" id="A0A7W9QD09"/>
<keyword evidence="3" id="KW-1185">Reference proteome</keyword>
<dbReference type="InterPro" id="IPR006311">
    <property type="entry name" value="TAT_signal"/>
</dbReference>
<organism evidence="2 3">
    <name type="scientific">Streptomyces zagrosensis</name>
    <dbReference type="NCBI Taxonomy" id="1042984"/>
    <lineage>
        <taxon>Bacteria</taxon>
        <taxon>Bacillati</taxon>
        <taxon>Actinomycetota</taxon>
        <taxon>Actinomycetes</taxon>
        <taxon>Kitasatosporales</taxon>
        <taxon>Streptomycetaceae</taxon>
        <taxon>Streptomyces</taxon>
    </lineage>
</organism>
<gene>
    <name evidence="2" type="ORF">FHS42_003834</name>
</gene>
<comment type="caution">
    <text evidence="2">The sequence shown here is derived from an EMBL/GenBank/DDBJ whole genome shotgun (WGS) entry which is preliminary data.</text>
</comment>
<sequence length="140" mass="13586">MSLPLTRRIAQAALLVAAGTAPLIGAGATQAAPAPAPVGPGALGSADASFLGDAVDDVSRETTDSAGQVGANLVRKSAPAAGKVVGSLGKSAVPSVAGSERLLGTAKQVGQALPADTLRPKNVSTNNLADAVTDLNLPIT</sequence>
<protein>
    <recommendedName>
        <fullName evidence="4">ATP-binding protein</fullName>
    </recommendedName>
</protein>
<keyword evidence="1" id="KW-0732">Signal</keyword>
<dbReference type="PROSITE" id="PS51318">
    <property type="entry name" value="TAT"/>
    <property type="match status" value="1"/>
</dbReference>
<dbReference type="RefSeq" id="WP_184573323.1">
    <property type="nucleotide sequence ID" value="NZ_JACHJL010000009.1"/>
</dbReference>
<feature type="chain" id="PRO_5030892721" description="ATP-binding protein" evidence="1">
    <location>
        <begin position="32"/>
        <end position="140"/>
    </location>
</feature>
<dbReference type="EMBL" id="JACHJL010000009">
    <property type="protein sequence ID" value="MBB5936757.1"/>
    <property type="molecule type" value="Genomic_DNA"/>
</dbReference>
<feature type="signal peptide" evidence="1">
    <location>
        <begin position="1"/>
        <end position="31"/>
    </location>
</feature>
<dbReference type="Proteomes" id="UP000588098">
    <property type="component" value="Unassembled WGS sequence"/>
</dbReference>
<reference evidence="2 3" key="1">
    <citation type="submission" date="2020-08" db="EMBL/GenBank/DDBJ databases">
        <title>Genomic Encyclopedia of Type Strains, Phase III (KMG-III): the genomes of soil and plant-associated and newly described type strains.</title>
        <authorList>
            <person name="Whitman W."/>
        </authorList>
    </citation>
    <scope>NUCLEOTIDE SEQUENCE [LARGE SCALE GENOMIC DNA]</scope>
    <source>
        <strain evidence="2 3">CECT 8305</strain>
    </source>
</reference>
<accession>A0A7W9QD09</accession>
<evidence type="ECO:0000313" key="2">
    <source>
        <dbReference type="EMBL" id="MBB5936757.1"/>
    </source>
</evidence>
<evidence type="ECO:0000256" key="1">
    <source>
        <dbReference type="SAM" id="SignalP"/>
    </source>
</evidence>
<proteinExistence type="predicted"/>
<evidence type="ECO:0000313" key="3">
    <source>
        <dbReference type="Proteomes" id="UP000588098"/>
    </source>
</evidence>
<evidence type="ECO:0008006" key="4">
    <source>
        <dbReference type="Google" id="ProtNLM"/>
    </source>
</evidence>
<name>A0A7W9QD09_9ACTN</name>